<dbReference type="Proteomes" id="UP000467327">
    <property type="component" value="Chromosome"/>
</dbReference>
<gene>
    <name evidence="1" type="ORF">MAIC_47600</name>
</gene>
<proteinExistence type="predicted"/>
<dbReference type="RefSeq" id="WP_115318663.1">
    <property type="nucleotide sequence ID" value="NZ_AP022561.1"/>
</dbReference>
<keyword evidence="2" id="KW-1185">Reference proteome</keyword>
<evidence type="ECO:0000313" key="1">
    <source>
        <dbReference type="EMBL" id="BBX09957.1"/>
    </source>
</evidence>
<dbReference type="AlphaFoldDB" id="A0AAD1HQQ2"/>
<protein>
    <recommendedName>
        <fullName evidence="3">AAA domain-containing protein</fullName>
    </recommendedName>
</protein>
<evidence type="ECO:0008006" key="3">
    <source>
        <dbReference type="Google" id="ProtNLM"/>
    </source>
</evidence>
<sequence length="508" mass="54926">MTTEHGETGHFQGPLDVAIGDKHHEDAAALNDCVSDEASAELADMLAGTSPMERILLKASAGAGKSYALKRLVVEATQHAEGRRVAITAFTNKQVRPLAVSVADSLGKDAVALLASHEAYNAIPSEVLAAASVVTSTSQLPTDVKVVIATAARFGAIGEVGRLRNHLGDAANGVAPFDVLFVDEAWQIAHHLFDRITKIAPLWVGVGDVGQLPPLEIGENPWRGDPGYNPYRAWPTEYDDDPRTWSRELPTVWRPCAGHLALWRAFYPEWESLDCVAAPGDREIDLGSMDDGVAEIWRQVGTGVPTLLEVAGLPEPEAADIDMPLMEFVEYVVDEFFTAEVSLISATYDIDVPGRPTGNWDRISPRGDHQYPLIAILATRNQSVDDAKEIVDRLQKKHNLTDRDIVASTVDSWQGNTNGVTIAVHPLNGAAELDTFNSSFGRLAVACTRATHGLLMLARPGLDDLLAEAPARPGTPFGEPGTRQLPRQTHVRILATFARSVIDVSDDE</sequence>
<accession>A0AAD1HQQ2</accession>
<dbReference type="KEGG" id="maic:MAIC_47600"/>
<dbReference type="SUPFAM" id="SSF52540">
    <property type="entry name" value="P-loop containing nucleoside triphosphate hydrolases"/>
    <property type="match status" value="1"/>
</dbReference>
<reference evidence="1 2" key="1">
    <citation type="journal article" date="2019" name="Emerg. Microbes Infect.">
        <title>Comprehensive subspecies identification of 175 nontuberculous mycobacteria species based on 7547 genomic profiles.</title>
        <authorList>
            <person name="Matsumoto Y."/>
            <person name="Kinjo T."/>
            <person name="Motooka D."/>
            <person name="Nabeya D."/>
            <person name="Jung N."/>
            <person name="Uechi K."/>
            <person name="Horii T."/>
            <person name="Iida T."/>
            <person name="Fujita J."/>
            <person name="Nakamura S."/>
        </authorList>
    </citation>
    <scope>NUCLEOTIDE SEQUENCE [LARGE SCALE GENOMIC DNA]</scope>
    <source>
        <strain evidence="1 2">JCM 6376</strain>
    </source>
</reference>
<dbReference type="EMBL" id="AP022561">
    <property type="protein sequence ID" value="BBX09957.1"/>
    <property type="molecule type" value="Genomic_DNA"/>
</dbReference>
<dbReference type="Pfam" id="PF13604">
    <property type="entry name" value="AAA_30"/>
    <property type="match status" value="1"/>
</dbReference>
<organism evidence="1 2">
    <name type="scientific">Mycolicibacterium aichiense</name>
    <dbReference type="NCBI Taxonomy" id="1799"/>
    <lineage>
        <taxon>Bacteria</taxon>
        <taxon>Bacillati</taxon>
        <taxon>Actinomycetota</taxon>
        <taxon>Actinomycetes</taxon>
        <taxon>Mycobacteriales</taxon>
        <taxon>Mycobacteriaceae</taxon>
        <taxon>Mycolicibacterium</taxon>
    </lineage>
</organism>
<name>A0AAD1HQQ2_9MYCO</name>
<dbReference type="InterPro" id="IPR027417">
    <property type="entry name" value="P-loop_NTPase"/>
</dbReference>
<evidence type="ECO:0000313" key="2">
    <source>
        <dbReference type="Proteomes" id="UP000467327"/>
    </source>
</evidence>
<dbReference type="Gene3D" id="3.40.50.300">
    <property type="entry name" value="P-loop containing nucleotide triphosphate hydrolases"/>
    <property type="match status" value="1"/>
</dbReference>